<organism evidence="2 3">
    <name type="scientific">Galdieria sulphuraria</name>
    <name type="common">Red alga</name>
    <dbReference type="NCBI Taxonomy" id="130081"/>
    <lineage>
        <taxon>Eukaryota</taxon>
        <taxon>Rhodophyta</taxon>
        <taxon>Bangiophyceae</taxon>
        <taxon>Galdieriales</taxon>
        <taxon>Galdieriaceae</taxon>
        <taxon>Galdieria</taxon>
    </lineage>
</organism>
<name>M2XLV8_GALSU</name>
<dbReference type="Gene3D" id="3.40.50.11350">
    <property type="match status" value="1"/>
</dbReference>
<gene>
    <name evidence="2" type="ORF">Gasu_16700</name>
</gene>
<protein>
    <recommendedName>
        <fullName evidence="4">O-fucosyltransferase family protein</fullName>
    </recommendedName>
</protein>
<keyword evidence="1" id="KW-0812">Transmembrane</keyword>
<sequence>MLSKIRRFRGQSVLFLAVTVVFLVFLYSRKREGKANVTITKPVKTLFVTGWYGQLNNNLLLIINALFVGGLINRKVVCSKNEMFDFFDFSLFEQYGMFVEQSKEDIQTNGTTKIDKLRGILLEDPAVLALYINSGNHLQKQLAFSLLRWNEKHLSFMEFVLRDLGLTKRNFVAVHLRNLDLDCHLFIANYPKWIGERVNASCPWNVSTVSKIVSDLQLNQMPLFIASDGQAPTVDNGFFEREVISLGNFSSELKIPAKYVDLFVLSEARVLFGNFISTFSNNAASMMMTKYPQNVVIFSSPPLCEAGKSFWQCSRFAFWCM</sequence>
<keyword evidence="1" id="KW-0472">Membrane</keyword>
<keyword evidence="1" id="KW-1133">Transmembrane helix</keyword>
<evidence type="ECO:0000313" key="2">
    <source>
        <dbReference type="EMBL" id="EME31177.1"/>
    </source>
</evidence>
<dbReference type="Gramene" id="EME31177">
    <property type="protein sequence ID" value="EME31177"/>
    <property type="gene ID" value="Gasu_16700"/>
</dbReference>
<evidence type="ECO:0000256" key="1">
    <source>
        <dbReference type="SAM" id="Phobius"/>
    </source>
</evidence>
<dbReference type="EMBL" id="KB454494">
    <property type="protein sequence ID" value="EME31177.1"/>
    <property type="molecule type" value="Genomic_DNA"/>
</dbReference>
<dbReference type="RefSeq" id="XP_005707697.1">
    <property type="nucleotide sequence ID" value="XM_005707640.1"/>
</dbReference>
<feature type="transmembrane region" description="Helical" evidence="1">
    <location>
        <begin position="55"/>
        <end position="73"/>
    </location>
</feature>
<evidence type="ECO:0000313" key="3">
    <source>
        <dbReference type="Proteomes" id="UP000030680"/>
    </source>
</evidence>
<dbReference type="KEGG" id="gsl:Gasu_16700"/>
<keyword evidence="3" id="KW-1185">Reference proteome</keyword>
<dbReference type="OrthoDB" id="8891at2759"/>
<evidence type="ECO:0008006" key="4">
    <source>
        <dbReference type="Google" id="ProtNLM"/>
    </source>
</evidence>
<feature type="transmembrane region" description="Helical" evidence="1">
    <location>
        <begin position="12"/>
        <end position="28"/>
    </location>
</feature>
<dbReference type="GeneID" id="17089847"/>
<dbReference type="Proteomes" id="UP000030680">
    <property type="component" value="Unassembled WGS sequence"/>
</dbReference>
<proteinExistence type="predicted"/>
<reference evidence="3" key="1">
    <citation type="journal article" date="2013" name="Science">
        <title>Gene transfer from bacteria and archaea facilitated evolution of an extremophilic eukaryote.</title>
        <authorList>
            <person name="Schonknecht G."/>
            <person name="Chen W.H."/>
            <person name="Ternes C.M."/>
            <person name="Barbier G.G."/>
            <person name="Shrestha R.P."/>
            <person name="Stanke M."/>
            <person name="Brautigam A."/>
            <person name="Baker B.J."/>
            <person name="Banfield J.F."/>
            <person name="Garavito R.M."/>
            <person name="Carr K."/>
            <person name="Wilkerson C."/>
            <person name="Rensing S.A."/>
            <person name="Gagneul D."/>
            <person name="Dickenson N.E."/>
            <person name="Oesterhelt C."/>
            <person name="Lercher M.J."/>
            <person name="Weber A.P."/>
        </authorList>
    </citation>
    <scope>NUCLEOTIDE SEQUENCE [LARGE SCALE GENOMIC DNA]</scope>
    <source>
        <strain evidence="3">074W</strain>
    </source>
</reference>
<accession>M2XLV8</accession>
<dbReference type="AlphaFoldDB" id="M2XLV8"/>